<comment type="caution">
    <text evidence="2">The sequence shown here is derived from an EMBL/GenBank/DDBJ whole genome shotgun (WGS) entry which is preliminary data.</text>
</comment>
<name>A0A1Y2DCP1_9FUNG</name>
<keyword evidence="1" id="KW-0812">Transmembrane</keyword>
<evidence type="ECO:0000313" key="3">
    <source>
        <dbReference type="Proteomes" id="UP000193920"/>
    </source>
</evidence>
<sequence>MDSNIKILYYFSLVSAVLMAIGGITYILANPFSFNGFVIGIVTTFLSFILCLIQLANENSISQTIKLYCPFIFTYLGRGIFLVFFGCIILTSHIALIVLSSVIIFGWAPEFSEIPV</sequence>
<evidence type="ECO:0008006" key="4">
    <source>
        <dbReference type="Google" id="ProtNLM"/>
    </source>
</evidence>
<dbReference type="AlphaFoldDB" id="A0A1Y2DCP1"/>
<dbReference type="OrthoDB" id="423534at2759"/>
<feature type="transmembrane region" description="Helical" evidence="1">
    <location>
        <begin position="34"/>
        <end position="55"/>
    </location>
</feature>
<keyword evidence="3" id="KW-1185">Reference proteome</keyword>
<dbReference type="EMBL" id="MCOG01000071">
    <property type="protein sequence ID" value="ORY57043.1"/>
    <property type="molecule type" value="Genomic_DNA"/>
</dbReference>
<organism evidence="2 3">
    <name type="scientific">Neocallimastix californiae</name>
    <dbReference type="NCBI Taxonomy" id="1754190"/>
    <lineage>
        <taxon>Eukaryota</taxon>
        <taxon>Fungi</taxon>
        <taxon>Fungi incertae sedis</taxon>
        <taxon>Chytridiomycota</taxon>
        <taxon>Chytridiomycota incertae sedis</taxon>
        <taxon>Neocallimastigomycetes</taxon>
        <taxon>Neocallimastigales</taxon>
        <taxon>Neocallimastigaceae</taxon>
        <taxon>Neocallimastix</taxon>
    </lineage>
</organism>
<keyword evidence="1" id="KW-0472">Membrane</keyword>
<gene>
    <name evidence="2" type="ORF">LY90DRAFT_506578</name>
</gene>
<feature type="transmembrane region" description="Helical" evidence="1">
    <location>
        <begin position="7"/>
        <end position="28"/>
    </location>
</feature>
<dbReference type="STRING" id="1754190.A0A1Y2DCP1"/>
<feature type="transmembrane region" description="Helical" evidence="1">
    <location>
        <begin position="75"/>
        <end position="108"/>
    </location>
</feature>
<proteinExistence type="predicted"/>
<keyword evidence="1" id="KW-1133">Transmembrane helix</keyword>
<evidence type="ECO:0000313" key="2">
    <source>
        <dbReference type="EMBL" id="ORY57043.1"/>
    </source>
</evidence>
<accession>A0A1Y2DCP1</accession>
<reference evidence="2 3" key="1">
    <citation type="submission" date="2016-08" db="EMBL/GenBank/DDBJ databases">
        <title>A Parts List for Fungal Cellulosomes Revealed by Comparative Genomics.</title>
        <authorList>
            <consortium name="DOE Joint Genome Institute"/>
            <person name="Haitjema C.H."/>
            <person name="Gilmore S.P."/>
            <person name="Henske J.K."/>
            <person name="Solomon K.V."/>
            <person name="De Groot R."/>
            <person name="Kuo A."/>
            <person name="Mondo S.J."/>
            <person name="Salamov A.A."/>
            <person name="Labutti K."/>
            <person name="Zhao Z."/>
            <person name="Chiniquy J."/>
            <person name="Barry K."/>
            <person name="Brewer H.M."/>
            <person name="Purvine S.O."/>
            <person name="Wright A.T."/>
            <person name="Boxma B."/>
            <person name="Van Alen T."/>
            <person name="Hackstein J.H."/>
            <person name="Baker S.E."/>
            <person name="Grigoriev I.V."/>
            <person name="O'Malley M.A."/>
        </authorList>
    </citation>
    <scope>NUCLEOTIDE SEQUENCE [LARGE SCALE GENOMIC DNA]</scope>
    <source>
        <strain evidence="2 3">G1</strain>
    </source>
</reference>
<dbReference type="Proteomes" id="UP000193920">
    <property type="component" value="Unassembled WGS sequence"/>
</dbReference>
<protein>
    <recommendedName>
        <fullName evidence="4">COPI associated</fullName>
    </recommendedName>
</protein>
<evidence type="ECO:0000256" key="1">
    <source>
        <dbReference type="SAM" id="Phobius"/>
    </source>
</evidence>